<sequence>MDLSVLGAAAALVLTPAVLATMLAFAVAGLVVGAIPGLTATLGVALLVPATLTLDPVPALAGLMTLAATAIFAGDLPGALLRIPGTPASAAYVDAAHALSRQGQAGRALGLGLLCAALGGVAGALALLTLAPVLARLALCLSTVEVFWLALLGLSAAALVARAHPLKGAVSLLVGLALGCVGLDPVSGHPRLTGGLEALSGGVGVIPVMIGLFALPEVARGIGTRAAPRGLPGMAPGWGAAVARDLWRQRGRIAVGCGLGTVVGAVPGAGADIAAYLARAVTDHGGGGAARDPGDAEAAVIAPAGAANNAAIGGALVPATVVGIPGDSLTAVVIGAMTLHGLTPGPTVFLVQPERITAVVLAFLLANLMLVPVGLLAIRSARVVMRVPRAVLAPIILVVCLVGAYAVGGTPEAVVVMLAAGLLGIALEAAGLPLAPLVLGLVLGPTVEETLLVSLLKAGGDPAILVSRPGAVALATLTLGLWGAGLGMTARRHRRS</sequence>
<feature type="transmembrane region" description="Helical" evidence="1">
    <location>
        <begin position="356"/>
        <end position="378"/>
    </location>
</feature>
<feature type="transmembrane region" description="Helical" evidence="1">
    <location>
        <begin position="470"/>
        <end position="490"/>
    </location>
</feature>
<name>A0A7W6W9Q6_9PROT</name>
<dbReference type="PANTHER" id="PTHR35342">
    <property type="entry name" value="TRICARBOXYLIC TRANSPORT PROTEIN"/>
    <property type="match status" value="1"/>
</dbReference>
<keyword evidence="1" id="KW-0472">Membrane</keyword>
<proteinExistence type="predicted"/>
<dbReference type="Pfam" id="PF01970">
    <property type="entry name" value="TctA"/>
    <property type="match status" value="1"/>
</dbReference>
<gene>
    <name evidence="3" type="ORF">GGD89_001793</name>
</gene>
<reference evidence="3 4" key="1">
    <citation type="submission" date="2020-08" db="EMBL/GenBank/DDBJ databases">
        <title>Genome sequencing of Purple Non-Sulfur Bacteria from various extreme environments.</title>
        <authorList>
            <person name="Mayer M."/>
        </authorList>
    </citation>
    <scope>NUCLEOTIDE SEQUENCE [LARGE SCALE GENOMIC DNA]</scope>
    <source>
        <strain evidence="3 4">JA131</strain>
    </source>
</reference>
<accession>A0A7W6W9Q6</accession>
<dbReference type="EMBL" id="JACIGK010000011">
    <property type="protein sequence ID" value="MBB4266164.1"/>
    <property type="molecule type" value="Genomic_DNA"/>
</dbReference>
<feature type="transmembrane region" description="Helical" evidence="1">
    <location>
        <begin position="57"/>
        <end position="74"/>
    </location>
</feature>
<feature type="transmembrane region" description="Helical" evidence="1">
    <location>
        <begin position="134"/>
        <end position="161"/>
    </location>
</feature>
<feature type="transmembrane region" description="Helical" evidence="1">
    <location>
        <begin position="253"/>
        <end position="278"/>
    </location>
</feature>
<dbReference type="PANTHER" id="PTHR35342:SF5">
    <property type="entry name" value="TRICARBOXYLIC TRANSPORT PROTEIN"/>
    <property type="match status" value="1"/>
</dbReference>
<evidence type="ECO:0000256" key="1">
    <source>
        <dbReference type="SAM" id="Phobius"/>
    </source>
</evidence>
<evidence type="ECO:0000313" key="3">
    <source>
        <dbReference type="EMBL" id="MBB4266164.1"/>
    </source>
</evidence>
<keyword evidence="1" id="KW-1133">Transmembrane helix</keyword>
<dbReference type="RefSeq" id="WP_343058567.1">
    <property type="nucleotide sequence ID" value="NZ_JACIGK010000011.1"/>
</dbReference>
<feature type="domain" description="DUF112" evidence="2">
    <location>
        <begin position="20"/>
        <end position="439"/>
    </location>
</feature>
<dbReference type="InterPro" id="IPR002823">
    <property type="entry name" value="DUF112_TM"/>
</dbReference>
<dbReference type="AlphaFoldDB" id="A0A7W6W9Q6"/>
<dbReference type="Proteomes" id="UP000554286">
    <property type="component" value="Unassembled WGS sequence"/>
</dbReference>
<organism evidence="3 4">
    <name type="scientific">Roseospira visakhapatnamensis</name>
    <dbReference type="NCBI Taxonomy" id="390880"/>
    <lineage>
        <taxon>Bacteria</taxon>
        <taxon>Pseudomonadati</taxon>
        <taxon>Pseudomonadota</taxon>
        <taxon>Alphaproteobacteria</taxon>
        <taxon>Rhodospirillales</taxon>
        <taxon>Rhodospirillaceae</taxon>
        <taxon>Roseospira</taxon>
    </lineage>
</organism>
<comment type="caution">
    <text evidence="3">The sequence shown here is derived from an EMBL/GenBank/DDBJ whole genome shotgun (WGS) entry which is preliminary data.</text>
</comment>
<keyword evidence="4" id="KW-1185">Reference proteome</keyword>
<feature type="transmembrane region" description="Helical" evidence="1">
    <location>
        <begin position="390"/>
        <end position="407"/>
    </location>
</feature>
<keyword evidence="1" id="KW-0812">Transmembrane</keyword>
<protein>
    <submittedName>
        <fullName evidence="3">TctA family transporter</fullName>
    </submittedName>
</protein>
<evidence type="ECO:0000259" key="2">
    <source>
        <dbReference type="Pfam" id="PF01970"/>
    </source>
</evidence>
<evidence type="ECO:0000313" key="4">
    <source>
        <dbReference type="Proteomes" id="UP000554286"/>
    </source>
</evidence>
<feature type="transmembrane region" description="Helical" evidence="1">
    <location>
        <begin position="108"/>
        <end position="128"/>
    </location>
</feature>
<feature type="transmembrane region" description="Helical" evidence="1">
    <location>
        <begin position="198"/>
        <end position="215"/>
    </location>
</feature>